<evidence type="ECO:0000313" key="1">
    <source>
        <dbReference type="EMBL" id="TYH09721.1"/>
    </source>
</evidence>
<reference evidence="1 2" key="1">
    <citation type="submission" date="2019-06" db="EMBL/GenBank/DDBJ databases">
        <title>WGS assembly of Gossypium darwinii.</title>
        <authorList>
            <person name="Chen Z.J."/>
            <person name="Sreedasyam A."/>
            <person name="Ando A."/>
            <person name="Song Q."/>
            <person name="De L."/>
            <person name="Hulse-Kemp A."/>
            <person name="Ding M."/>
            <person name="Ye W."/>
            <person name="Kirkbride R."/>
            <person name="Jenkins J."/>
            <person name="Plott C."/>
            <person name="Lovell J."/>
            <person name="Lin Y.-M."/>
            <person name="Vaughn R."/>
            <person name="Liu B."/>
            <person name="Li W."/>
            <person name="Simpson S."/>
            <person name="Scheffler B."/>
            <person name="Saski C."/>
            <person name="Grover C."/>
            <person name="Hu G."/>
            <person name="Conover J."/>
            <person name="Carlson J."/>
            <person name="Shu S."/>
            <person name="Boston L."/>
            <person name="Williams M."/>
            <person name="Peterson D."/>
            <person name="Mcgee K."/>
            <person name="Jones D."/>
            <person name="Wendel J."/>
            <person name="Stelly D."/>
            <person name="Grimwood J."/>
            <person name="Schmutz J."/>
        </authorList>
    </citation>
    <scope>NUCLEOTIDE SEQUENCE [LARGE SCALE GENOMIC DNA]</scope>
    <source>
        <strain evidence="1">1808015.09</strain>
    </source>
</reference>
<sequence>MDYAIQTLREEFTDIFYRELSFDIYSFVLLKKDVRKQKLELGSLRNRCITLSSITRSLSTTCYCLNGLSY</sequence>
<organism evidence="1 2">
    <name type="scientific">Gossypium darwinii</name>
    <name type="common">Darwin's cotton</name>
    <name type="synonym">Gossypium barbadense var. darwinii</name>
    <dbReference type="NCBI Taxonomy" id="34276"/>
    <lineage>
        <taxon>Eukaryota</taxon>
        <taxon>Viridiplantae</taxon>
        <taxon>Streptophyta</taxon>
        <taxon>Embryophyta</taxon>
        <taxon>Tracheophyta</taxon>
        <taxon>Spermatophyta</taxon>
        <taxon>Magnoliopsida</taxon>
        <taxon>eudicotyledons</taxon>
        <taxon>Gunneridae</taxon>
        <taxon>Pentapetalae</taxon>
        <taxon>rosids</taxon>
        <taxon>malvids</taxon>
        <taxon>Malvales</taxon>
        <taxon>Malvaceae</taxon>
        <taxon>Malvoideae</taxon>
        <taxon>Gossypium</taxon>
    </lineage>
</organism>
<dbReference type="Proteomes" id="UP000323506">
    <property type="component" value="Chromosome A07"/>
</dbReference>
<evidence type="ECO:0000313" key="2">
    <source>
        <dbReference type="Proteomes" id="UP000323506"/>
    </source>
</evidence>
<accession>A0A5D2FVL2</accession>
<protein>
    <submittedName>
        <fullName evidence="1">Uncharacterized protein</fullName>
    </submittedName>
</protein>
<keyword evidence="2" id="KW-1185">Reference proteome</keyword>
<dbReference type="AlphaFoldDB" id="A0A5D2FVL2"/>
<gene>
    <name evidence="1" type="ORF">ES288_A07G119600v1</name>
</gene>
<dbReference type="EMBL" id="CM017694">
    <property type="protein sequence ID" value="TYH09721.1"/>
    <property type="molecule type" value="Genomic_DNA"/>
</dbReference>
<proteinExistence type="predicted"/>
<name>A0A5D2FVL2_GOSDA</name>